<accession>D4JUQ2</accession>
<sequence>MGINLDKPHLWKRDINASVDLYNTWFMDFAPKAFREIRVSTAKSVEQALQETNYLNNVSPAILIEHPEVLPILRMSTCPPIARDRLVGLAGVSKSLVQNMEDSENPHISPRMQRAKLIEELQSISDIIIKMADPDIFTWLSERRNPDETEIMRSSTIVADRLCGAVADPIIRNAQEKRQLAAITTLLESKGYTLAESGVHYDEMKPGSFSFHTNVPVYVAGEQGDQVNIPVDVAILPLTANTGDMPLLLEAKSAGDFTNVNKRRKEEAVKMQQLRNTYGVDVSYSLFLCGYFDSGYLGYEAAEGIDWIWEHRINDMEKLEI</sequence>
<dbReference type="BioCyc" id="ESIR657319:G136K-1469-MONOMER"/>
<gene>
    <name evidence="1" type="ORF">EUS_17370</name>
</gene>
<dbReference type="Proteomes" id="UP000008803">
    <property type="component" value="Chromosome"/>
</dbReference>
<keyword evidence="1" id="KW-0255">Endonuclease</keyword>
<dbReference type="EC" id="3.1.21.4" evidence="1"/>
<name>D4JUQ2_9FIRM</name>
<reference evidence="1 2" key="1">
    <citation type="submission" date="2010-03" db="EMBL/GenBank/DDBJ databases">
        <title>The genome sequence of Eubacterium siraeum 70/3.</title>
        <authorList>
            <consortium name="metaHIT consortium -- http://www.metahit.eu/"/>
            <person name="Pajon A."/>
            <person name="Turner K."/>
            <person name="Parkhill J."/>
            <person name="Duncan S."/>
            <person name="Flint H."/>
        </authorList>
    </citation>
    <scope>NUCLEOTIDE SEQUENCE [LARGE SCALE GENOMIC DNA]</scope>
    <source>
        <strain evidence="1 2">70/3</strain>
    </source>
</reference>
<dbReference type="KEGG" id="esu:EUS_17370"/>
<dbReference type="EMBL" id="FP929044">
    <property type="protein sequence ID" value="CBK96821.1"/>
    <property type="molecule type" value="Genomic_DNA"/>
</dbReference>
<dbReference type="AlphaFoldDB" id="D4JUQ2"/>
<reference evidence="1 2" key="2">
    <citation type="submission" date="2010-03" db="EMBL/GenBank/DDBJ databases">
        <authorList>
            <person name="Pajon A."/>
        </authorList>
    </citation>
    <scope>NUCLEOTIDE SEQUENCE [LARGE SCALE GENOMIC DNA]</scope>
    <source>
        <strain evidence="1 2">70/3</strain>
    </source>
</reference>
<dbReference type="InterPro" id="IPR019072">
    <property type="entry name" value="Restrct_endonuc_II_XamI"/>
</dbReference>
<evidence type="ECO:0000313" key="2">
    <source>
        <dbReference type="Proteomes" id="UP000008803"/>
    </source>
</evidence>
<dbReference type="GO" id="GO:0003677">
    <property type="term" value="F:DNA binding"/>
    <property type="evidence" value="ECO:0007669"/>
    <property type="project" value="InterPro"/>
</dbReference>
<dbReference type="GO" id="GO:0009036">
    <property type="term" value="F:type II site-specific deoxyribonuclease activity"/>
    <property type="evidence" value="ECO:0007669"/>
    <property type="project" value="UniProtKB-EC"/>
</dbReference>
<protein>
    <submittedName>
        <fullName evidence="1">XamI restriction endonuclease</fullName>
        <ecNumber evidence="1">3.1.21.4</ecNumber>
    </submittedName>
</protein>
<proteinExistence type="predicted"/>
<keyword evidence="1" id="KW-0378">Hydrolase</keyword>
<dbReference type="REBASE" id="28953">
    <property type="entry name" value="Esi703ORF17380P"/>
</dbReference>
<dbReference type="PATRIC" id="fig|657319.3.peg.2045"/>
<dbReference type="GO" id="GO:0009307">
    <property type="term" value="P:DNA restriction-modification system"/>
    <property type="evidence" value="ECO:0007669"/>
    <property type="project" value="InterPro"/>
</dbReference>
<keyword evidence="1" id="KW-0540">Nuclease</keyword>
<evidence type="ECO:0000313" key="1">
    <source>
        <dbReference type="EMBL" id="CBK96821.1"/>
    </source>
</evidence>
<organism evidence="1 2">
    <name type="scientific">[Eubacterium] siraeum 70/3</name>
    <dbReference type="NCBI Taxonomy" id="657319"/>
    <lineage>
        <taxon>Bacteria</taxon>
        <taxon>Bacillati</taxon>
        <taxon>Bacillota</taxon>
        <taxon>Clostridia</taxon>
        <taxon>Eubacteriales</taxon>
        <taxon>Oscillospiraceae</taxon>
        <taxon>Oscillospiraceae incertae sedis</taxon>
    </lineage>
</organism>
<dbReference type="HOGENOM" id="CLU_075564_0_0_9"/>
<dbReference type="Pfam" id="PF09572">
    <property type="entry name" value="RE_XamI"/>
    <property type="match status" value="1"/>
</dbReference>